<keyword evidence="8" id="KW-1185">Reference proteome</keyword>
<evidence type="ECO:0000256" key="3">
    <source>
        <dbReference type="ARBA" id="ARBA00044493"/>
    </source>
</evidence>
<evidence type="ECO:0000256" key="1">
    <source>
        <dbReference type="ARBA" id="ARBA00006192"/>
    </source>
</evidence>
<dbReference type="AlphaFoldDB" id="A0A9P8N487"/>
<dbReference type="EMBL" id="JAIZPD010000002">
    <property type="protein sequence ID" value="KAH0966307.1"/>
    <property type="molecule type" value="Genomic_DNA"/>
</dbReference>
<name>A0A9P8N487_9HYPO</name>
<evidence type="ECO:0000313" key="7">
    <source>
        <dbReference type="EMBL" id="KAH0966307.1"/>
    </source>
</evidence>
<comment type="caution">
    <text evidence="7">The sequence shown here is derived from an EMBL/GenBank/DDBJ whole genome shotgun (WGS) entry which is preliminary data.</text>
</comment>
<dbReference type="RefSeq" id="XP_044723820.1">
    <property type="nucleotide sequence ID" value="XM_044860187.1"/>
</dbReference>
<keyword evidence="2" id="KW-0677">Repeat</keyword>
<comment type="subunit">
    <text evidence="4">Binds to mitochondrial small subunit 15S rRNA.</text>
</comment>
<comment type="similarity">
    <text evidence="1">Belongs to the CCM1 family.</text>
</comment>
<dbReference type="Proteomes" id="UP000824596">
    <property type="component" value="Unassembled WGS sequence"/>
</dbReference>
<feature type="region of interest" description="Disordered" evidence="6">
    <location>
        <begin position="141"/>
        <end position="161"/>
    </location>
</feature>
<evidence type="ECO:0000256" key="4">
    <source>
        <dbReference type="ARBA" id="ARBA00044511"/>
    </source>
</evidence>
<evidence type="ECO:0000256" key="2">
    <source>
        <dbReference type="ARBA" id="ARBA00022737"/>
    </source>
</evidence>
<gene>
    <name evidence="7" type="ORF">HRG_01716</name>
</gene>
<evidence type="ECO:0000313" key="8">
    <source>
        <dbReference type="Proteomes" id="UP000824596"/>
    </source>
</evidence>
<dbReference type="Gene3D" id="1.25.40.10">
    <property type="entry name" value="Tetratricopeptide repeat domain"/>
    <property type="match status" value="1"/>
</dbReference>
<dbReference type="PANTHER" id="PTHR47447">
    <property type="entry name" value="OS03G0856100 PROTEIN"/>
    <property type="match status" value="1"/>
</dbReference>
<feature type="repeat" description="PPR" evidence="5">
    <location>
        <begin position="295"/>
        <end position="329"/>
    </location>
</feature>
<proteinExistence type="inferred from homology"/>
<dbReference type="OrthoDB" id="1908178at2759"/>
<evidence type="ECO:0000256" key="5">
    <source>
        <dbReference type="PROSITE-ProRule" id="PRU00708"/>
    </source>
</evidence>
<dbReference type="GeneID" id="68350845"/>
<protein>
    <submittedName>
        <fullName evidence="7">Pentatricopeptide repeat protein</fullName>
    </submittedName>
</protein>
<dbReference type="NCBIfam" id="TIGR00756">
    <property type="entry name" value="PPR"/>
    <property type="match status" value="1"/>
</dbReference>
<evidence type="ECO:0000256" key="6">
    <source>
        <dbReference type="SAM" id="MobiDB-lite"/>
    </source>
</evidence>
<dbReference type="InterPro" id="IPR002885">
    <property type="entry name" value="PPR_rpt"/>
</dbReference>
<organism evidence="7 8">
    <name type="scientific">Hirsutella rhossiliensis</name>
    <dbReference type="NCBI Taxonomy" id="111463"/>
    <lineage>
        <taxon>Eukaryota</taxon>
        <taxon>Fungi</taxon>
        <taxon>Dikarya</taxon>
        <taxon>Ascomycota</taxon>
        <taxon>Pezizomycotina</taxon>
        <taxon>Sordariomycetes</taxon>
        <taxon>Hypocreomycetidae</taxon>
        <taxon>Hypocreales</taxon>
        <taxon>Ophiocordycipitaceae</taxon>
        <taxon>Hirsutella</taxon>
    </lineage>
</organism>
<feature type="compositionally biased region" description="Basic and acidic residues" evidence="6">
    <location>
        <begin position="145"/>
        <end position="161"/>
    </location>
</feature>
<dbReference type="PROSITE" id="PS51375">
    <property type="entry name" value="PPR"/>
    <property type="match status" value="1"/>
</dbReference>
<comment type="function">
    <text evidence="3">Regulates mitochondrial small subunit maturation by controlling 15S rRNA 5'-end processing. Localizes to the 5' precursor of the 15S rRNA in a position that is subsequently occupied by mS47 in the mature yeast mtSSU. Uses structure and sequence-specific RNA recognition, binding to a single-stranded region of the precursor and specifically recognizing bases -6 to -1. The exchange of Ccm1 for mS47 is coupled to the irreversible removal of precursor rRNA that is accompanied by conformational changes of the mitoribosomal proteins uS5m and mS26. These conformational changes signal completion of 5'-end rRNA processing through protection of the mature 5'-end of the 15S rRNA and stabilization of mS47. The removal of the 5' precursor together with the dissociation of Ccm1 may be catalyzed by the 5'-3' exoribonuclease Pet127. Involved in the specific removal of group I introns in mitochondrial encoded transcripts.</text>
</comment>
<dbReference type="PANTHER" id="PTHR47447:SF17">
    <property type="entry name" value="OS12G0638900 PROTEIN"/>
    <property type="match status" value="1"/>
</dbReference>
<sequence>MKIPSRVDGSVRGALLFNCSSASVRNVQASKRSFASNPPRSSPSRPAACAKSSTWLLSTFAPPVEARCVLQTPRPRRARHSCYSTASAAACSPVTPALPGRKHTPTQDRQYLLSLVYDEDEASVDDCIDFHRDPYRRGYASPDGPRLRVSDKSPDVQYPTHDETFRIDNDTRQILVRLYTAVGQRLRHPSRVSLESICKLYSLLPEPRMLHITWQWRNRLMRVMGTPRKRDMESMLRYFALVADVKDAGLTLRRSQWNFALAFAAKYASRTTAREMESTLRLWREMEREANVPGNEVTFNILFDVAAKAGNFALADMIYQEMESRGIEYNRFHHVSLIHYFGLKLDSGGIRAAYREMVESGEMIDTVVLNCVISGLLRCGEEGPAEETYERMKNNHTLAPALPQRDYMMSKVITKVIMMFSKVSKKHPELKETLQTTVHLSPDLHTYKLLVQHYAIRVGNLNRVVKYLDEMKFLKVPVHPTIFLALFKGFYMHGGFPGSDWSEPRLDGLLSALYHARDTHAKNFPIDRWLVIWALRAVKKCSSAEALEETFDAMVRRWDVPADRQPFMHALYENILQGRDMRSPSGNWDEMTHRRSKRDGSWL</sequence>
<reference evidence="7" key="1">
    <citation type="submission" date="2021-09" db="EMBL/GenBank/DDBJ databases">
        <title>A high-quality genome of the endoparasitic fungus Hirsutella rhossiliensis with a comparison of Hirsutella genomes reveals transposable elements contributing to genome size variation.</title>
        <authorList>
            <person name="Lin R."/>
            <person name="Jiao Y."/>
            <person name="Sun X."/>
            <person name="Ling J."/>
            <person name="Xie B."/>
            <person name="Cheng X."/>
        </authorList>
    </citation>
    <scope>NUCLEOTIDE SEQUENCE</scope>
    <source>
        <strain evidence="7">HR02</strain>
    </source>
</reference>
<dbReference type="Pfam" id="PF01535">
    <property type="entry name" value="PPR"/>
    <property type="match status" value="2"/>
</dbReference>
<dbReference type="InterPro" id="IPR011990">
    <property type="entry name" value="TPR-like_helical_dom_sf"/>
</dbReference>
<accession>A0A9P8N487</accession>